<evidence type="ECO:0000259" key="1">
    <source>
        <dbReference type="PROSITE" id="PS50994"/>
    </source>
</evidence>
<organism evidence="2 3">
    <name type="scientific">Candidatus Accumulibacter cognatus</name>
    <dbReference type="NCBI Taxonomy" id="2954383"/>
    <lineage>
        <taxon>Bacteria</taxon>
        <taxon>Pseudomonadati</taxon>
        <taxon>Pseudomonadota</taxon>
        <taxon>Betaproteobacteria</taxon>
        <taxon>Candidatus Accumulibacter</taxon>
    </lineage>
</organism>
<dbReference type="Gene3D" id="3.30.420.10">
    <property type="entry name" value="Ribonuclease H-like superfamily/Ribonuclease H"/>
    <property type="match status" value="1"/>
</dbReference>
<dbReference type="InterPro" id="IPR010921">
    <property type="entry name" value="Trp_repressor/repl_initiator"/>
</dbReference>
<name>A0A7D5N8I5_9PROT</name>
<evidence type="ECO:0000313" key="3">
    <source>
        <dbReference type="Proteomes" id="UP000509684"/>
    </source>
</evidence>
<dbReference type="GO" id="GO:0006313">
    <property type="term" value="P:DNA transposition"/>
    <property type="evidence" value="ECO:0007669"/>
    <property type="project" value="InterPro"/>
</dbReference>
<feature type="domain" description="Integrase catalytic" evidence="1">
    <location>
        <begin position="210"/>
        <end position="388"/>
    </location>
</feature>
<dbReference type="KEGG" id="acog:HWD57_01855"/>
<dbReference type="NCBIfam" id="NF033516">
    <property type="entry name" value="transpos_IS3"/>
    <property type="match status" value="1"/>
</dbReference>
<dbReference type="Pfam" id="PF00665">
    <property type="entry name" value="rve"/>
    <property type="match status" value="1"/>
</dbReference>
<dbReference type="InterPro" id="IPR025948">
    <property type="entry name" value="HTH-like_dom"/>
</dbReference>
<dbReference type="InterPro" id="IPR012337">
    <property type="entry name" value="RNaseH-like_sf"/>
</dbReference>
<protein>
    <submittedName>
        <fullName evidence="2">IS3 family transposase</fullName>
    </submittedName>
</protein>
<dbReference type="Pfam" id="PF13683">
    <property type="entry name" value="rve_3"/>
    <property type="match status" value="1"/>
</dbReference>
<dbReference type="PANTHER" id="PTHR46889:SF4">
    <property type="entry name" value="TRANSPOSASE INSO FOR INSERTION SEQUENCE ELEMENT IS911B-RELATED"/>
    <property type="match status" value="1"/>
</dbReference>
<accession>A0A7D5N8I5</accession>
<dbReference type="InterPro" id="IPR050900">
    <property type="entry name" value="Transposase_IS3/IS150/IS904"/>
</dbReference>
<dbReference type="EMBL" id="CP058708">
    <property type="protein sequence ID" value="QLH48672.1"/>
    <property type="molecule type" value="Genomic_DNA"/>
</dbReference>
<gene>
    <name evidence="2" type="ORF">HWD57_01855</name>
</gene>
<dbReference type="Pfam" id="PF01527">
    <property type="entry name" value="HTH_Tnp_1"/>
    <property type="match status" value="1"/>
</dbReference>
<dbReference type="InterPro" id="IPR001584">
    <property type="entry name" value="Integrase_cat-core"/>
</dbReference>
<dbReference type="InterPro" id="IPR048020">
    <property type="entry name" value="Transpos_IS3"/>
</dbReference>
<dbReference type="Proteomes" id="UP000509684">
    <property type="component" value="Chromosome"/>
</dbReference>
<dbReference type="InterPro" id="IPR036397">
    <property type="entry name" value="RNaseH_sf"/>
</dbReference>
<proteinExistence type="predicted"/>
<dbReference type="InterPro" id="IPR002514">
    <property type="entry name" value="Transposase_8"/>
</dbReference>
<dbReference type="GO" id="GO:0043565">
    <property type="term" value="F:sequence-specific DNA binding"/>
    <property type="evidence" value="ECO:0007669"/>
    <property type="project" value="InterPro"/>
</dbReference>
<dbReference type="SUPFAM" id="SSF48295">
    <property type="entry name" value="TrpR-like"/>
    <property type="match status" value="1"/>
</dbReference>
<evidence type="ECO:0000313" key="2">
    <source>
        <dbReference type="EMBL" id="QLH48672.1"/>
    </source>
</evidence>
<dbReference type="SUPFAM" id="SSF53098">
    <property type="entry name" value="Ribonuclease H-like"/>
    <property type="match status" value="1"/>
</dbReference>
<dbReference type="PANTHER" id="PTHR46889">
    <property type="entry name" value="TRANSPOSASE INSF FOR INSERTION SEQUENCE IS3B-RELATED"/>
    <property type="match status" value="1"/>
</dbReference>
<dbReference type="GO" id="GO:0015074">
    <property type="term" value="P:DNA integration"/>
    <property type="evidence" value="ECO:0007669"/>
    <property type="project" value="InterPro"/>
</dbReference>
<dbReference type="Pfam" id="PF13276">
    <property type="entry name" value="HTH_21"/>
    <property type="match status" value="1"/>
</dbReference>
<dbReference type="AlphaFoldDB" id="A0A7D5N8I5"/>
<dbReference type="GO" id="GO:0004803">
    <property type="term" value="F:transposase activity"/>
    <property type="evidence" value="ECO:0007669"/>
    <property type="project" value="InterPro"/>
</dbReference>
<reference evidence="2 3" key="1">
    <citation type="journal article" date="2019" name="Microbiome">
        <title>Annotated bacterial chromosomes from frame-shift-corrected long-read metagenomic data.</title>
        <authorList>
            <person name="Arumugam K."/>
            <person name="Bagci C."/>
            <person name="Bessarab I."/>
            <person name="Beier S."/>
            <person name="Buchfink B."/>
            <person name="Gorska A."/>
            <person name="Qiu G."/>
            <person name="Huson D.H."/>
            <person name="Williams R.B.H."/>
        </authorList>
    </citation>
    <scope>NUCLEOTIDE SEQUENCE [LARGE SCALE GENOMIC DNA]</scope>
    <source>
        <strain evidence="2">SSA1</strain>
    </source>
</reference>
<dbReference type="PROSITE" id="PS50994">
    <property type="entry name" value="INTEGRASE"/>
    <property type="match status" value="1"/>
</dbReference>
<sequence length="396" mass="45383">MTRRTRRNHTPAFKAQVALAALKSDKTLAEWAQQYDIHPNQITDWKRQLTERAVQVFGDAGSPASSDPDLTKLHAKIGQLTLENGFFRTCAHQGGLAERKTMIDRKHKLPVSHQCALLGLARSSAYYTPREVSPEDLALMRRIDAWHLEHPFAGARMLRDLLRPEGFQAGRRHIGTLMARMGIEALYRKPHTSRRQRGDEIHPYLLRDLVVDRPNQVWAADITYIPMRRGFLYLFAVIDGYSRRVLAWRLSNTLTTDFCREAVREALHRYGCPEIFNTDQGGQFTSDEFTGLIKAHGIRISRDGKGSWRENKRSAVSRADRREGEARHNVFVERLWKTVKYEEGYLKADDRVADAKANLATYLRFYNERRPHRSLDGQTPDATYFAALAAATRPVA</sequence>